<feature type="domain" description="Pilus assembly protein C-terminal" evidence="2">
    <location>
        <begin position="742"/>
        <end position="831"/>
    </location>
</feature>
<organism evidence="4">
    <name type="scientific">Vibrio parahaemolyticus</name>
    <dbReference type="NCBI Taxonomy" id="670"/>
    <lineage>
        <taxon>Bacteria</taxon>
        <taxon>Pseudomonadati</taxon>
        <taxon>Pseudomonadota</taxon>
        <taxon>Gammaproteobacteria</taxon>
        <taxon>Vibrionales</taxon>
        <taxon>Vibrionaceae</taxon>
        <taxon>Vibrio</taxon>
    </lineage>
</organism>
<dbReference type="InterPro" id="IPR031917">
    <property type="entry name" value="Pilus_assem_C"/>
</dbReference>
<reference evidence="4" key="2">
    <citation type="submission" date="2019-12" db="EMBL/GenBank/DDBJ databases">
        <authorList>
            <consortium name="NCBI Pathogen Detection Project"/>
        </authorList>
    </citation>
    <scope>NUCLEOTIDE SEQUENCE</scope>
    <source>
        <strain evidence="4">1930</strain>
    </source>
</reference>
<evidence type="ECO:0000256" key="1">
    <source>
        <dbReference type="ARBA" id="ARBA00022729"/>
    </source>
</evidence>
<dbReference type="AlphaFoldDB" id="A0A8H9K3J3"/>
<dbReference type="Pfam" id="PF16967">
    <property type="entry name" value="TcfC"/>
    <property type="match status" value="1"/>
</dbReference>
<proteinExistence type="predicted"/>
<dbReference type="EMBL" id="DACQKT010000022">
    <property type="protein sequence ID" value="HAS6679984.1"/>
    <property type="molecule type" value="Genomic_DNA"/>
</dbReference>
<dbReference type="Pfam" id="PF15976">
    <property type="entry name" value="CooC_C"/>
    <property type="match status" value="1"/>
</dbReference>
<dbReference type="InterPro" id="IPR032636">
    <property type="entry name" value="Pilus_assem_E-set-like_dom"/>
</dbReference>
<dbReference type="Proteomes" id="UP000856022">
    <property type="component" value="Unassembled WGS sequence"/>
</dbReference>
<comment type="caution">
    <text evidence="4">The sequence shown here is derived from an EMBL/GenBank/DDBJ whole genome shotgun (WGS) entry which is preliminary data.</text>
</comment>
<keyword evidence="1" id="KW-0732">Signal</keyword>
<reference evidence="4" key="1">
    <citation type="journal article" date="2018" name="Genome Biol.">
        <title>SKESA: strategic k-mer extension for scrupulous assemblies.</title>
        <authorList>
            <person name="Souvorov A."/>
            <person name="Agarwala R."/>
            <person name="Lipman D.J."/>
        </authorList>
    </citation>
    <scope>NUCLEOTIDE SEQUENCE</scope>
    <source>
        <strain evidence="4">1930</strain>
    </source>
</reference>
<accession>A0A8H9K3J3</accession>
<evidence type="ECO:0000313" key="4">
    <source>
        <dbReference type="EMBL" id="HAS6679984.1"/>
    </source>
</evidence>
<name>A0A8H9K3J3_VIBPH</name>
<evidence type="ECO:0000259" key="2">
    <source>
        <dbReference type="Pfam" id="PF15976"/>
    </source>
</evidence>
<sequence length="928" mass="102600">MCRRGSNANGAGHMKMQTLILGGLVFSQSFAGMTAEAKNDIVIPDEFQTLFDEKPVLVSFQISGLDTSQRFSMVSTPFSAQLQPKAQGALKQFLTQQGVVESAIDDIVASMKEGVSNDPLCTGVVSKCQLIPEYFTFAYDYEHQNVILFVNARALKEQTKKNAPHDSRNNAPGLINHIDLDVNAYQDGDASLTLRNESIVGLPYGSITSKIYANTDDDVSIDELAYNYEWSKQRLQVGHYEYGYAQNTTGTLDLTSSHPLDAVTLSSSRNLIDGGEKANRSLTYVLPGQGRIEVYRNDQLVFGKNVSAGQQKINYSSLPSGNYLATIVVLSQGREILREQRQIYNTALFSLGKGEWDYALTAGQFNSRYDDDSDFDELELDASEFVDGRVNYQLLDNTAIGARSVVTQEHSLIEGVLTQDIGTYASATAKYARFDNDGQFWSVNGTLLGLSLGYEDYSLSNEDYALNNYLLGNTGYQRFTASTGINIAGGNGYLMYIDNSAEEDTLLGEQFNDQSSYWSLTAGYSRPFIVDSTLDLSVTWQGGDDEFYDNDEWYANLLWRVPLGSEWTGYSSTSISKRGLDEFRNSVAKSVSGDRYYADTEMGIAYNGNDGFRNVTTDTSFSGGYTGDGFVADTYAYAKTDGTRSFNMGISSSQIFDGDALYFSSKKSDAYVVVDADNEGDSDSHVGLLTIARNGDYHNNKNLDSSQSVIAVENYDHYRVRLDTSSSNYVVNGSSENQEYAFPGSVISLNVDLTKIKTFITSFEDIQSNHIEDIKCVGDGCIEVEKLTDGVFKVSVVVGADYQLVSNAQTCLTPTLDRKTSKIVNLGINYCLPGIDNDSIQLASLQSATIGDDNYYFVGMYSDQSSLQIAANEINAAGLEAISRRVNSRHYLYAKSDQMLTTAQTTQLELLWRYAIRTLESERWVLWR</sequence>
<gene>
    <name evidence="4" type="ORF">I7278_24705</name>
</gene>
<feature type="domain" description="Pilus assembly protein E-set like" evidence="3">
    <location>
        <begin position="279"/>
        <end position="344"/>
    </location>
</feature>
<evidence type="ECO:0000259" key="3">
    <source>
        <dbReference type="Pfam" id="PF16967"/>
    </source>
</evidence>
<protein>
    <submittedName>
        <fullName evidence="4">Fimbrial biogenesis outer membrane usher protein</fullName>
    </submittedName>
</protein>